<sequence>AEDAEDIDILDDVLLLSDERQGAALTSAGAARELGDGGGAGSDGEGDGAAEGLDQFLVGVLPGGGGGGGAEAEGFAEEMLGEDLGDDDVA</sequence>
<dbReference type="EMBL" id="KK102320">
    <property type="protein sequence ID" value="KIY98078.1"/>
    <property type="molecule type" value="Genomic_DNA"/>
</dbReference>
<proteinExistence type="predicted"/>
<feature type="region of interest" description="Disordered" evidence="1">
    <location>
        <begin position="27"/>
        <end position="53"/>
    </location>
</feature>
<accession>A0A0D2KR74</accession>
<feature type="compositionally biased region" description="Gly residues" evidence="1">
    <location>
        <begin position="36"/>
        <end position="49"/>
    </location>
</feature>
<evidence type="ECO:0000313" key="2">
    <source>
        <dbReference type="EMBL" id="KIY98078.1"/>
    </source>
</evidence>
<reference evidence="2 3" key="1">
    <citation type="journal article" date="2013" name="BMC Genomics">
        <title>Reconstruction of the lipid metabolism for the microalga Monoraphidium neglectum from its genome sequence reveals characteristics suitable for biofuel production.</title>
        <authorList>
            <person name="Bogen C."/>
            <person name="Al-Dilaimi A."/>
            <person name="Albersmeier A."/>
            <person name="Wichmann J."/>
            <person name="Grundmann M."/>
            <person name="Rupp O."/>
            <person name="Lauersen K.J."/>
            <person name="Blifernez-Klassen O."/>
            <person name="Kalinowski J."/>
            <person name="Goesmann A."/>
            <person name="Mussgnug J.H."/>
            <person name="Kruse O."/>
        </authorList>
    </citation>
    <scope>NUCLEOTIDE SEQUENCE [LARGE SCALE GENOMIC DNA]</scope>
    <source>
        <strain evidence="2 3">SAG 48.87</strain>
    </source>
</reference>
<feature type="non-terminal residue" evidence="2">
    <location>
        <position position="1"/>
    </location>
</feature>
<protein>
    <submittedName>
        <fullName evidence="2">Uncharacterized protein</fullName>
    </submittedName>
</protein>
<evidence type="ECO:0000313" key="3">
    <source>
        <dbReference type="Proteomes" id="UP000054498"/>
    </source>
</evidence>
<dbReference type="KEGG" id="mng:MNEG_9889"/>
<name>A0A0D2KR74_9CHLO</name>
<dbReference type="GeneID" id="25742764"/>
<evidence type="ECO:0000256" key="1">
    <source>
        <dbReference type="SAM" id="MobiDB-lite"/>
    </source>
</evidence>
<dbReference type="AlphaFoldDB" id="A0A0D2KR74"/>
<dbReference type="Proteomes" id="UP000054498">
    <property type="component" value="Unassembled WGS sequence"/>
</dbReference>
<keyword evidence="3" id="KW-1185">Reference proteome</keyword>
<gene>
    <name evidence="2" type="ORF">MNEG_9889</name>
</gene>
<dbReference type="RefSeq" id="XP_013897098.1">
    <property type="nucleotide sequence ID" value="XM_014041644.1"/>
</dbReference>
<organism evidence="2 3">
    <name type="scientific">Monoraphidium neglectum</name>
    <dbReference type="NCBI Taxonomy" id="145388"/>
    <lineage>
        <taxon>Eukaryota</taxon>
        <taxon>Viridiplantae</taxon>
        <taxon>Chlorophyta</taxon>
        <taxon>core chlorophytes</taxon>
        <taxon>Chlorophyceae</taxon>
        <taxon>CS clade</taxon>
        <taxon>Sphaeropleales</taxon>
        <taxon>Selenastraceae</taxon>
        <taxon>Monoraphidium</taxon>
    </lineage>
</organism>